<evidence type="ECO:0000313" key="1">
    <source>
        <dbReference type="EMBL" id="ODS01047.1"/>
    </source>
</evidence>
<name>A0A1E3W7G4_9HYPH</name>
<gene>
    <name evidence="1" type="ORF">AUC68_11695</name>
</gene>
<sequence>MLLTTIAFAEHAVPLDAEAVAAPQAAPSNGIAAERAPAPAATNVKVAFPSELDVYLVETGTREVCDTYSFGGGDVRTECRTEPLPVRAENPALRGICITRYGNRVCY</sequence>
<evidence type="ECO:0000313" key="2">
    <source>
        <dbReference type="Proteomes" id="UP000094501"/>
    </source>
</evidence>
<dbReference type="STRING" id="1774968.AUC68_11695"/>
<dbReference type="AlphaFoldDB" id="A0A1E3W7G4"/>
<accession>A0A1E3W7G4</accession>
<organism evidence="1 2">
    <name type="scientific">Methyloceanibacter methanicus</name>
    <dbReference type="NCBI Taxonomy" id="1774968"/>
    <lineage>
        <taxon>Bacteria</taxon>
        <taxon>Pseudomonadati</taxon>
        <taxon>Pseudomonadota</taxon>
        <taxon>Alphaproteobacteria</taxon>
        <taxon>Hyphomicrobiales</taxon>
        <taxon>Hyphomicrobiaceae</taxon>
        <taxon>Methyloceanibacter</taxon>
    </lineage>
</organism>
<protein>
    <submittedName>
        <fullName evidence="1">Uncharacterized protein</fullName>
    </submittedName>
</protein>
<reference evidence="1 2" key="1">
    <citation type="journal article" date="2016" name="Environ. Microbiol.">
        <title>New Methyloceanibacter diversity from North Sea sediments includes methanotroph containing solely the soluble methane monooxygenase.</title>
        <authorList>
            <person name="Vekeman B."/>
            <person name="Kerckhof F.M."/>
            <person name="Cremers G."/>
            <person name="de Vos P."/>
            <person name="Vandamme P."/>
            <person name="Boon N."/>
            <person name="Op den Camp H.J."/>
            <person name="Heylen K."/>
        </authorList>
    </citation>
    <scope>NUCLEOTIDE SEQUENCE [LARGE SCALE GENOMIC DNA]</scope>
    <source>
        <strain evidence="1 2">R-67174</strain>
    </source>
</reference>
<comment type="caution">
    <text evidence="1">The sequence shown here is derived from an EMBL/GenBank/DDBJ whole genome shotgun (WGS) entry which is preliminary data.</text>
</comment>
<keyword evidence="2" id="KW-1185">Reference proteome</keyword>
<dbReference type="EMBL" id="LPWG01000002">
    <property type="protein sequence ID" value="ODS01047.1"/>
    <property type="molecule type" value="Genomic_DNA"/>
</dbReference>
<dbReference type="Proteomes" id="UP000094501">
    <property type="component" value="Unassembled WGS sequence"/>
</dbReference>
<proteinExistence type="predicted"/>